<accession>A0ACC0A1J7</accession>
<dbReference type="Proteomes" id="UP001060085">
    <property type="component" value="Linkage Group LG07"/>
</dbReference>
<comment type="caution">
    <text evidence="1">The sequence shown here is derived from an EMBL/GenBank/DDBJ whole genome shotgun (WGS) entry which is preliminary data.</text>
</comment>
<evidence type="ECO:0000313" key="2">
    <source>
        <dbReference type="Proteomes" id="UP001060085"/>
    </source>
</evidence>
<keyword evidence="2" id="KW-1185">Reference proteome</keyword>
<organism evidence="1 2">
    <name type="scientific">Catharanthus roseus</name>
    <name type="common">Madagascar periwinkle</name>
    <name type="synonym">Vinca rosea</name>
    <dbReference type="NCBI Taxonomy" id="4058"/>
    <lineage>
        <taxon>Eukaryota</taxon>
        <taxon>Viridiplantae</taxon>
        <taxon>Streptophyta</taxon>
        <taxon>Embryophyta</taxon>
        <taxon>Tracheophyta</taxon>
        <taxon>Spermatophyta</taxon>
        <taxon>Magnoliopsida</taxon>
        <taxon>eudicotyledons</taxon>
        <taxon>Gunneridae</taxon>
        <taxon>Pentapetalae</taxon>
        <taxon>asterids</taxon>
        <taxon>lamiids</taxon>
        <taxon>Gentianales</taxon>
        <taxon>Apocynaceae</taxon>
        <taxon>Rauvolfioideae</taxon>
        <taxon>Vinceae</taxon>
        <taxon>Catharanthinae</taxon>
        <taxon>Catharanthus</taxon>
    </lineage>
</organism>
<dbReference type="EMBL" id="CM044707">
    <property type="protein sequence ID" value="KAI5654322.1"/>
    <property type="molecule type" value="Genomic_DNA"/>
</dbReference>
<gene>
    <name evidence="1" type="ORF">M9H77_31509</name>
</gene>
<reference evidence="2" key="1">
    <citation type="journal article" date="2023" name="Nat. Plants">
        <title>Single-cell RNA sequencing provides a high-resolution roadmap for understanding the multicellular compartmentation of specialized metabolism.</title>
        <authorList>
            <person name="Sun S."/>
            <person name="Shen X."/>
            <person name="Li Y."/>
            <person name="Li Y."/>
            <person name="Wang S."/>
            <person name="Li R."/>
            <person name="Zhang H."/>
            <person name="Shen G."/>
            <person name="Guo B."/>
            <person name="Wei J."/>
            <person name="Xu J."/>
            <person name="St-Pierre B."/>
            <person name="Chen S."/>
            <person name="Sun C."/>
        </authorList>
    </citation>
    <scope>NUCLEOTIDE SEQUENCE [LARGE SCALE GENOMIC DNA]</scope>
</reference>
<evidence type="ECO:0000313" key="1">
    <source>
        <dbReference type="EMBL" id="KAI5654322.1"/>
    </source>
</evidence>
<name>A0ACC0A1J7_CATRO</name>
<protein>
    <submittedName>
        <fullName evidence="1">Uncharacterized protein</fullName>
    </submittedName>
</protein>
<proteinExistence type="predicted"/>
<sequence length="85" mass="9794">MKLVTVFGAEILTTFDDIFYVFLQEKDGSLYKFLTSRKFSPFWTVFIEILGNFQGNKLAKHQYNTIDTISPFNGLKFGCHAFPLS</sequence>